<accession>A0A2R6RQZ7</accession>
<dbReference type="Proteomes" id="UP000241394">
    <property type="component" value="Chromosome LG3"/>
</dbReference>
<dbReference type="PANTHER" id="PTHR34189">
    <property type="entry name" value="TRANSMEMBRANE PROTEIN"/>
    <property type="match status" value="1"/>
</dbReference>
<evidence type="ECO:0000256" key="1">
    <source>
        <dbReference type="SAM" id="Phobius"/>
    </source>
</evidence>
<reference evidence="2 3" key="1">
    <citation type="submission" date="2017-07" db="EMBL/GenBank/DDBJ databases">
        <title>An improved, manually edited Actinidia chinensis var. chinensis (kiwifruit) genome highlights the challenges associated with draft genomes and gene prediction in plants.</title>
        <authorList>
            <person name="Pilkington S."/>
            <person name="Crowhurst R."/>
            <person name="Hilario E."/>
            <person name="Nardozza S."/>
            <person name="Fraser L."/>
            <person name="Peng Y."/>
            <person name="Gunaseelan K."/>
            <person name="Simpson R."/>
            <person name="Tahir J."/>
            <person name="Deroles S."/>
            <person name="Templeton K."/>
            <person name="Luo Z."/>
            <person name="Davy M."/>
            <person name="Cheng C."/>
            <person name="Mcneilage M."/>
            <person name="Scaglione D."/>
            <person name="Liu Y."/>
            <person name="Zhang Q."/>
            <person name="Datson P."/>
            <person name="De Silva N."/>
            <person name="Gardiner S."/>
            <person name="Bassett H."/>
            <person name="Chagne D."/>
            <person name="Mccallum J."/>
            <person name="Dzierzon H."/>
            <person name="Deng C."/>
            <person name="Wang Y.-Y."/>
            <person name="Barron N."/>
            <person name="Manako K."/>
            <person name="Bowen J."/>
            <person name="Foster T."/>
            <person name="Erridge Z."/>
            <person name="Tiffin H."/>
            <person name="Waite C."/>
            <person name="Davies K."/>
            <person name="Grierson E."/>
            <person name="Laing W."/>
            <person name="Kirk R."/>
            <person name="Chen X."/>
            <person name="Wood M."/>
            <person name="Montefiori M."/>
            <person name="Brummell D."/>
            <person name="Schwinn K."/>
            <person name="Catanach A."/>
            <person name="Fullerton C."/>
            <person name="Li D."/>
            <person name="Meiyalaghan S."/>
            <person name="Nieuwenhuizen N."/>
            <person name="Read N."/>
            <person name="Prakash R."/>
            <person name="Hunter D."/>
            <person name="Zhang H."/>
            <person name="Mckenzie M."/>
            <person name="Knabel M."/>
            <person name="Harris A."/>
            <person name="Allan A."/>
            <person name="Chen A."/>
            <person name="Janssen B."/>
            <person name="Plunkett B."/>
            <person name="Dwamena C."/>
            <person name="Voogd C."/>
            <person name="Leif D."/>
            <person name="Lafferty D."/>
            <person name="Souleyre E."/>
            <person name="Varkonyi-Gasic E."/>
            <person name="Gambi F."/>
            <person name="Hanley J."/>
            <person name="Yao J.-L."/>
            <person name="Cheung J."/>
            <person name="David K."/>
            <person name="Warren B."/>
            <person name="Marsh K."/>
            <person name="Snowden K."/>
            <person name="Lin-Wang K."/>
            <person name="Brian L."/>
            <person name="Martinez-Sanchez M."/>
            <person name="Wang M."/>
            <person name="Ileperuma N."/>
            <person name="Macnee N."/>
            <person name="Campin R."/>
            <person name="Mcatee P."/>
            <person name="Drummond R."/>
            <person name="Espley R."/>
            <person name="Ireland H."/>
            <person name="Wu R."/>
            <person name="Atkinson R."/>
            <person name="Karunairetnam S."/>
            <person name="Bulley S."/>
            <person name="Chunkath S."/>
            <person name="Hanley Z."/>
            <person name="Storey R."/>
            <person name="Thrimawithana A."/>
            <person name="Thomson S."/>
            <person name="David C."/>
            <person name="Testolin R."/>
        </authorList>
    </citation>
    <scope>NUCLEOTIDE SEQUENCE [LARGE SCALE GENOMIC DNA]</scope>
    <source>
        <strain evidence="3">cv. Red5</strain>
        <tissue evidence="2">Young leaf</tissue>
    </source>
</reference>
<comment type="caution">
    <text evidence="2">The sequence shown here is derived from an EMBL/GenBank/DDBJ whole genome shotgun (WGS) entry which is preliminary data.</text>
</comment>
<evidence type="ECO:0000313" key="3">
    <source>
        <dbReference type="Proteomes" id="UP000241394"/>
    </source>
</evidence>
<organism evidence="2 3">
    <name type="scientific">Actinidia chinensis var. chinensis</name>
    <name type="common">Chinese soft-hair kiwi</name>
    <dbReference type="NCBI Taxonomy" id="1590841"/>
    <lineage>
        <taxon>Eukaryota</taxon>
        <taxon>Viridiplantae</taxon>
        <taxon>Streptophyta</taxon>
        <taxon>Embryophyta</taxon>
        <taxon>Tracheophyta</taxon>
        <taxon>Spermatophyta</taxon>
        <taxon>Magnoliopsida</taxon>
        <taxon>eudicotyledons</taxon>
        <taxon>Gunneridae</taxon>
        <taxon>Pentapetalae</taxon>
        <taxon>asterids</taxon>
        <taxon>Ericales</taxon>
        <taxon>Actinidiaceae</taxon>
        <taxon>Actinidia</taxon>
    </lineage>
</organism>
<dbReference type="STRING" id="1590841.A0A2R6RQZ7"/>
<dbReference type="AlphaFoldDB" id="A0A2R6RQZ7"/>
<protein>
    <submittedName>
        <fullName evidence="2">WW domain-binding protein like</fullName>
    </submittedName>
</protein>
<name>A0A2R6RQZ7_ACTCC</name>
<dbReference type="FunCoup" id="A0A2R6RQZ7">
    <property type="interactions" value="67"/>
</dbReference>
<sequence>MSTFSVAVKTEREKQIWNMLRSASANRVPDDYVKPHTSLPSSKVSPSLRALSLEANELPLFESMSEVSKKDKSGAKFAENGVHIIPLVLLLCALILWFFSNPDIDVPVKGYSIAARIEGLTLEGDLDTDSAKTGVLAGIDLGDLDPANQDGYHRASNSEHKFS</sequence>
<evidence type="ECO:0000313" key="2">
    <source>
        <dbReference type="EMBL" id="PSS32446.1"/>
    </source>
</evidence>
<dbReference type="OrthoDB" id="1028093at2759"/>
<dbReference type="InParanoid" id="A0A2R6RQZ7"/>
<dbReference type="PANTHER" id="PTHR34189:SF4">
    <property type="entry name" value="TRANSMEMBRANE PROTEIN"/>
    <property type="match status" value="1"/>
</dbReference>
<feature type="transmembrane region" description="Helical" evidence="1">
    <location>
        <begin position="77"/>
        <end position="99"/>
    </location>
</feature>
<gene>
    <name evidence="2" type="ORF">CEY00_Acc02745</name>
</gene>
<dbReference type="Gramene" id="PSS32446">
    <property type="protein sequence ID" value="PSS32446"/>
    <property type="gene ID" value="CEY00_Acc02745"/>
</dbReference>
<keyword evidence="1" id="KW-0812">Transmembrane</keyword>
<keyword evidence="1" id="KW-0472">Membrane</keyword>
<keyword evidence="3" id="KW-1185">Reference proteome</keyword>
<proteinExistence type="predicted"/>
<keyword evidence="1" id="KW-1133">Transmembrane helix</keyword>
<reference evidence="3" key="2">
    <citation type="journal article" date="2018" name="BMC Genomics">
        <title>A manually annotated Actinidia chinensis var. chinensis (kiwifruit) genome highlights the challenges associated with draft genomes and gene prediction in plants.</title>
        <authorList>
            <person name="Pilkington S.M."/>
            <person name="Crowhurst R."/>
            <person name="Hilario E."/>
            <person name="Nardozza S."/>
            <person name="Fraser L."/>
            <person name="Peng Y."/>
            <person name="Gunaseelan K."/>
            <person name="Simpson R."/>
            <person name="Tahir J."/>
            <person name="Deroles S.C."/>
            <person name="Templeton K."/>
            <person name="Luo Z."/>
            <person name="Davy M."/>
            <person name="Cheng C."/>
            <person name="McNeilage M."/>
            <person name="Scaglione D."/>
            <person name="Liu Y."/>
            <person name="Zhang Q."/>
            <person name="Datson P."/>
            <person name="De Silva N."/>
            <person name="Gardiner S.E."/>
            <person name="Bassett H."/>
            <person name="Chagne D."/>
            <person name="McCallum J."/>
            <person name="Dzierzon H."/>
            <person name="Deng C."/>
            <person name="Wang Y.Y."/>
            <person name="Barron L."/>
            <person name="Manako K."/>
            <person name="Bowen J."/>
            <person name="Foster T.M."/>
            <person name="Erridge Z.A."/>
            <person name="Tiffin H."/>
            <person name="Waite C.N."/>
            <person name="Davies K.M."/>
            <person name="Grierson E.P."/>
            <person name="Laing W.A."/>
            <person name="Kirk R."/>
            <person name="Chen X."/>
            <person name="Wood M."/>
            <person name="Montefiori M."/>
            <person name="Brummell D.A."/>
            <person name="Schwinn K.E."/>
            <person name="Catanach A."/>
            <person name="Fullerton C."/>
            <person name="Li D."/>
            <person name="Meiyalaghan S."/>
            <person name="Nieuwenhuizen N."/>
            <person name="Read N."/>
            <person name="Prakash R."/>
            <person name="Hunter D."/>
            <person name="Zhang H."/>
            <person name="McKenzie M."/>
            <person name="Knabel M."/>
            <person name="Harris A."/>
            <person name="Allan A.C."/>
            <person name="Gleave A."/>
            <person name="Chen A."/>
            <person name="Janssen B.J."/>
            <person name="Plunkett B."/>
            <person name="Ampomah-Dwamena C."/>
            <person name="Voogd C."/>
            <person name="Leif D."/>
            <person name="Lafferty D."/>
            <person name="Souleyre E.J.F."/>
            <person name="Varkonyi-Gasic E."/>
            <person name="Gambi F."/>
            <person name="Hanley J."/>
            <person name="Yao J.L."/>
            <person name="Cheung J."/>
            <person name="David K.M."/>
            <person name="Warren B."/>
            <person name="Marsh K."/>
            <person name="Snowden K.C."/>
            <person name="Lin-Wang K."/>
            <person name="Brian L."/>
            <person name="Martinez-Sanchez M."/>
            <person name="Wang M."/>
            <person name="Ileperuma N."/>
            <person name="Macnee N."/>
            <person name="Campin R."/>
            <person name="McAtee P."/>
            <person name="Drummond R.S.M."/>
            <person name="Espley R.V."/>
            <person name="Ireland H.S."/>
            <person name="Wu R."/>
            <person name="Atkinson R.G."/>
            <person name="Karunairetnam S."/>
            <person name="Bulley S."/>
            <person name="Chunkath S."/>
            <person name="Hanley Z."/>
            <person name="Storey R."/>
            <person name="Thrimawithana A.H."/>
            <person name="Thomson S."/>
            <person name="David C."/>
            <person name="Testolin R."/>
            <person name="Huang H."/>
            <person name="Hellens R.P."/>
            <person name="Schaffer R.J."/>
        </authorList>
    </citation>
    <scope>NUCLEOTIDE SEQUENCE [LARGE SCALE GENOMIC DNA]</scope>
    <source>
        <strain evidence="3">cv. Red5</strain>
    </source>
</reference>
<dbReference type="EMBL" id="NKQK01000003">
    <property type="protein sequence ID" value="PSS32446.1"/>
    <property type="molecule type" value="Genomic_DNA"/>
</dbReference>
<dbReference type="OMA" id="TYDPIVE"/>